<comment type="function">
    <text evidence="1 7">May be involved in both secretory and endocytic intracellular trafficking in the endosomal/prevacuolar compartments.</text>
</comment>
<evidence type="ECO:0000256" key="2">
    <source>
        <dbReference type="ARBA" id="ARBA00004141"/>
    </source>
</evidence>
<comment type="similarity">
    <text evidence="3 7">Belongs to the PRA1 family.</text>
</comment>
<keyword evidence="5 7" id="KW-1133">Transmembrane helix</keyword>
<keyword evidence="7" id="KW-0813">Transport</keyword>
<evidence type="ECO:0000256" key="3">
    <source>
        <dbReference type="ARBA" id="ARBA00006483"/>
    </source>
</evidence>
<evidence type="ECO:0000256" key="4">
    <source>
        <dbReference type="ARBA" id="ARBA00022692"/>
    </source>
</evidence>
<dbReference type="GO" id="GO:0016192">
    <property type="term" value="P:vesicle-mediated transport"/>
    <property type="evidence" value="ECO:0007669"/>
    <property type="project" value="UniProtKB-ARBA"/>
</dbReference>
<evidence type="ECO:0000256" key="5">
    <source>
        <dbReference type="ARBA" id="ARBA00022989"/>
    </source>
</evidence>
<dbReference type="GO" id="GO:0005783">
    <property type="term" value="C:endoplasmic reticulum"/>
    <property type="evidence" value="ECO:0007669"/>
    <property type="project" value="UniProtKB-ARBA"/>
</dbReference>
<dbReference type="Pfam" id="PF03208">
    <property type="entry name" value="PRA1"/>
    <property type="match status" value="1"/>
</dbReference>
<comment type="subcellular location">
    <subcellularLocation>
        <location evidence="2 7">Membrane</location>
        <topology evidence="2 7">Multi-pass membrane protein</topology>
    </subcellularLocation>
</comment>
<sequence length="222" mass="24205">MDWGLVTLGEVVASLQEVQWNHLPPGPGDCFRSFSLPTSLRGLSPRLKCNLYYYRSTYALILCCALLIWLRRSPPGLAAALLGFLGSLCLNNTFCSTLNGKIVKLIRMASPQLARRMAGGSNNNSLGAPQRRGPSSLRIGGVPRGILVGALGGSAAVILRRSHQWLPCLSGMLLGLILILVHASFRTPNLKTRLASARDEFRAVWRGYQADPSAYGQHDYML</sequence>
<comment type="caution">
    <text evidence="8">The sequence shown here is derived from an EMBL/GenBank/DDBJ whole genome shotgun (WGS) entry which is preliminary data.</text>
</comment>
<dbReference type="InterPro" id="IPR004895">
    <property type="entry name" value="Prenylated_rab_accept_PRA1"/>
</dbReference>
<dbReference type="PANTHER" id="PTHR12859:SF0">
    <property type="entry name" value="PRA1 FAMILY PROTEIN"/>
    <property type="match status" value="1"/>
</dbReference>
<evidence type="ECO:0000256" key="7">
    <source>
        <dbReference type="RuleBase" id="RU363107"/>
    </source>
</evidence>
<evidence type="ECO:0000256" key="6">
    <source>
        <dbReference type="ARBA" id="ARBA00023136"/>
    </source>
</evidence>
<dbReference type="GO" id="GO:0016020">
    <property type="term" value="C:membrane"/>
    <property type="evidence" value="ECO:0007669"/>
    <property type="project" value="UniProtKB-SubCell"/>
</dbReference>
<evidence type="ECO:0000256" key="1">
    <source>
        <dbReference type="ARBA" id="ARBA00002501"/>
    </source>
</evidence>
<feature type="transmembrane region" description="Helical" evidence="7">
    <location>
        <begin position="76"/>
        <end position="98"/>
    </location>
</feature>
<gene>
    <name evidence="8" type="ORF">WJX84_009702</name>
</gene>
<keyword evidence="4 7" id="KW-0812">Transmembrane</keyword>
<feature type="transmembrane region" description="Helical" evidence="7">
    <location>
        <begin position="164"/>
        <end position="185"/>
    </location>
</feature>
<evidence type="ECO:0000313" key="9">
    <source>
        <dbReference type="Proteomes" id="UP001485043"/>
    </source>
</evidence>
<keyword evidence="6 7" id="KW-0472">Membrane</keyword>
<reference evidence="8 9" key="1">
    <citation type="journal article" date="2024" name="Nat. Commun.">
        <title>Phylogenomics reveals the evolutionary origins of lichenization in chlorophyte algae.</title>
        <authorList>
            <person name="Puginier C."/>
            <person name="Libourel C."/>
            <person name="Otte J."/>
            <person name="Skaloud P."/>
            <person name="Haon M."/>
            <person name="Grisel S."/>
            <person name="Petersen M."/>
            <person name="Berrin J.G."/>
            <person name="Delaux P.M."/>
            <person name="Dal Grande F."/>
            <person name="Keller J."/>
        </authorList>
    </citation>
    <scope>NUCLEOTIDE SEQUENCE [LARGE SCALE GENOMIC DNA]</scope>
    <source>
        <strain evidence="8 9">SAG 2523</strain>
    </source>
</reference>
<protein>
    <recommendedName>
        <fullName evidence="7">PRA1 family protein</fullName>
    </recommendedName>
</protein>
<dbReference type="EMBL" id="JALJOV010000023">
    <property type="protein sequence ID" value="KAK9868558.1"/>
    <property type="molecule type" value="Genomic_DNA"/>
</dbReference>
<accession>A0AAW1TIM1</accession>
<organism evidence="8 9">
    <name type="scientific">Apatococcus fuscideae</name>
    <dbReference type="NCBI Taxonomy" id="2026836"/>
    <lineage>
        <taxon>Eukaryota</taxon>
        <taxon>Viridiplantae</taxon>
        <taxon>Chlorophyta</taxon>
        <taxon>core chlorophytes</taxon>
        <taxon>Trebouxiophyceae</taxon>
        <taxon>Chlorellales</taxon>
        <taxon>Chlorellaceae</taxon>
        <taxon>Apatococcus</taxon>
    </lineage>
</organism>
<name>A0AAW1TIM1_9CHLO</name>
<feature type="transmembrane region" description="Helical" evidence="7">
    <location>
        <begin position="51"/>
        <end position="70"/>
    </location>
</feature>
<proteinExistence type="inferred from homology"/>
<dbReference type="Proteomes" id="UP001485043">
    <property type="component" value="Unassembled WGS sequence"/>
</dbReference>
<dbReference type="AlphaFoldDB" id="A0AAW1TIM1"/>
<keyword evidence="9" id="KW-1185">Reference proteome</keyword>
<feature type="transmembrane region" description="Helical" evidence="7">
    <location>
        <begin position="141"/>
        <end position="158"/>
    </location>
</feature>
<dbReference type="PANTHER" id="PTHR12859">
    <property type="entry name" value="PRA1 PROTEIN"/>
    <property type="match status" value="1"/>
</dbReference>
<evidence type="ECO:0000313" key="8">
    <source>
        <dbReference type="EMBL" id="KAK9868558.1"/>
    </source>
</evidence>